<dbReference type="Proteomes" id="UP000044938">
    <property type="component" value="Unassembled WGS sequence"/>
</dbReference>
<evidence type="ECO:0000256" key="1">
    <source>
        <dbReference type="SAM" id="MobiDB-lite"/>
    </source>
</evidence>
<evidence type="ECO:0000256" key="2">
    <source>
        <dbReference type="SAM" id="Phobius"/>
    </source>
</evidence>
<feature type="transmembrane region" description="Helical" evidence="2">
    <location>
        <begin position="42"/>
        <end position="61"/>
    </location>
</feature>
<evidence type="ECO:0000313" key="7">
    <source>
        <dbReference type="Proteomes" id="UP000039021"/>
    </source>
</evidence>
<evidence type="ECO:0000313" key="6">
    <source>
        <dbReference type="Proteomes" id="UP000038802"/>
    </source>
</evidence>
<dbReference type="EMBL" id="CSAJ01000428">
    <property type="protein sequence ID" value="COW62130.1"/>
    <property type="molecule type" value="Genomic_DNA"/>
</dbReference>
<reference evidence="3" key="2">
    <citation type="submission" date="2015-03" db="EMBL/GenBank/DDBJ databases">
        <authorList>
            <person name="Murphy D."/>
        </authorList>
    </citation>
    <scope>NUCLEOTIDE SEQUENCE [LARGE SCALE GENOMIC DNA]</scope>
    <source>
        <strain evidence="3">K00500041</strain>
    </source>
</reference>
<sequence>MGQGDGDNIPMTVILRTMATYGPRQPAIEGATTMKTRNPRTLLTWLLGAIVTGLYVVFATGCQLQAPAPPTPEIGWSGPQAPLPAPDAAPTHLGV</sequence>
<dbReference type="AlphaFoldDB" id="A0A0U0RDM1"/>
<evidence type="ECO:0000313" key="4">
    <source>
        <dbReference type="EMBL" id="COW62130.1"/>
    </source>
</evidence>
<dbReference type="EMBL" id="CSAE01000266">
    <property type="protein sequence ID" value="COV98131.1"/>
    <property type="molecule type" value="Genomic_DNA"/>
</dbReference>
<protein>
    <submittedName>
        <fullName evidence="3">Conserved exported protein of uncharacterized function</fullName>
    </submittedName>
</protein>
<feature type="region of interest" description="Disordered" evidence="1">
    <location>
        <begin position="70"/>
        <end position="95"/>
    </location>
</feature>
<evidence type="ECO:0000313" key="5">
    <source>
        <dbReference type="EMBL" id="COZ43387.1"/>
    </source>
</evidence>
<gene>
    <name evidence="3" type="ORF">ERS007703_02446</name>
    <name evidence="4" type="ORF">ERS007720_02956</name>
    <name evidence="5" type="ORF">ERS007739_03748</name>
</gene>
<keyword evidence="2" id="KW-0812">Transmembrane</keyword>
<dbReference type="Proteomes" id="UP000038802">
    <property type="component" value="Unassembled WGS sequence"/>
</dbReference>
<proteinExistence type="predicted"/>
<dbReference type="EMBL" id="CSBK01002042">
    <property type="protein sequence ID" value="COZ43387.1"/>
    <property type="molecule type" value="Genomic_DNA"/>
</dbReference>
<accession>A0A0U0RDM1</accession>
<evidence type="ECO:0000313" key="3">
    <source>
        <dbReference type="EMBL" id="COV98131.1"/>
    </source>
</evidence>
<keyword evidence="2" id="KW-1133">Transmembrane helix</keyword>
<reference evidence="6 7" key="3">
    <citation type="submission" date="2015-03" db="EMBL/GenBank/DDBJ databases">
        <authorList>
            <consortium name="Pathogen Informatics"/>
        </authorList>
    </citation>
    <scope>NUCLEOTIDE SEQUENCE [LARGE SCALE GENOMIC DNA]</scope>
    <source>
        <strain evidence="6">K00500041</strain>
        <strain evidence="4 8">M09401471</strain>
        <strain evidence="7">N09902308</strain>
    </source>
</reference>
<name>A0A0U0RDM1_MYCTX</name>
<evidence type="ECO:0000313" key="8">
    <source>
        <dbReference type="Proteomes" id="UP000044938"/>
    </source>
</evidence>
<dbReference type="Proteomes" id="UP000039021">
    <property type="component" value="Unassembled WGS sequence"/>
</dbReference>
<reference evidence="5" key="1">
    <citation type="submission" date="2015-03" db="EMBL/GenBank/DDBJ databases">
        <authorList>
            <consortium name="Pathogen Informatics"/>
            <person name="Murphy D."/>
        </authorList>
    </citation>
    <scope>NUCLEOTIDE SEQUENCE</scope>
    <source>
        <strain evidence="5">N09902308</strain>
    </source>
</reference>
<organism evidence="3 6">
    <name type="scientific">Mycobacterium tuberculosis</name>
    <dbReference type="NCBI Taxonomy" id="1773"/>
    <lineage>
        <taxon>Bacteria</taxon>
        <taxon>Bacillati</taxon>
        <taxon>Actinomycetota</taxon>
        <taxon>Actinomycetes</taxon>
        <taxon>Mycobacteriales</taxon>
        <taxon>Mycobacteriaceae</taxon>
        <taxon>Mycobacterium</taxon>
        <taxon>Mycobacterium tuberculosis complex</taxon>
    </lineage>
</organism>
<keyword evidence="2" id="KW-0472">Membrane</keyword>